<dbReference type="SMART" id="SM00239">
    <property type="entry name" value="C2"/>
    <property type="match status" value="4"/>
</dbReference>
<keyword evidence="4 7" id="KW-1133">Transmembrane helix</keyword>
<feature type="transmembrane region" description="Helical" evidence="7">
    <location>
        <begin position="1556"/>
        <end position="1578"/>
    </location>
</feature>
<proteinExistence type="predicted"/>
<feature type="region of interest" description="Disordered" evidence="6">
    <location>
        <begin position="880"/>
        <end position="908"/>
    </location>
</feature>
<evidence type="ECO:0000256" key="1">
    <source>
        <dbReference type="ARBA" id="ARBA00004167"/>
    </source>
</evidence>
<feature type="region of interest" description="Disordered" evidence="6">
    <location>
        <begin position="197"/>
        <end position="240"/>
    </location>
</feature>
<protein>
    <recommendedName>
        <fullName evidence="8">C2 domain-containing protein</fullName>
    </recommendedName>
</protein>
<dbReference type="PANTHER" id="PTHR12546:SF32">
    <property type="entry name" value="OTOFERLIN"/>
    <property type="match status" value="1"/>
</dbReference>
<evidence type="ECO:0000256" key="4">
    <source>
        <dbReference type="ARBA" id="ARBA00022989"/>
    </source>
</evidence>
<accession>A0ABU7B4A2</accession>
<dbReference type="CDD" id="cd04017">
    <property type="entry name" value="C2D_Ferlin"/>
    <property type="match status" value="1"/>
</dbReference>
<evidence type="ECO:0000256" key="2">
    <source>
        <dbReference type="ARBA" id="ARBA00022692"/>
    </source>
</evidence>
<evidence type="ECO:0000259" key="8">
    <source>
        <dbReference type="PROSITE" id="PS50004"/>
    </source>
</evidence>
<dbReference type="InterPro" id="IPR037722">
    <property type="entry name" value="C2C_Ferlin"/>
</dbReference>
<feature type="domain" description="C2" evidence="8">
    <location>
        <begin position="1308"/>
        <end position="1459"/>
    </location>
</feature>
<dbReference type="InterPro" id="IPR037721">
    <property type="entry name" value="Ferlin"/>
</dbReference>
<dbReference type="Pfam" id="PF16165">
    <property type="entry name" value="Ferlin_C"/>
    <property type="match status" value="1"/>
</dbReference>
<comment type="caution">
    <text evidence="9">The sequence shown here is derived from an EMBL/GenBank/DDBJ whole genome shotgun (WGS) entry which is preliminary data.</text>
</comment>
<evidence type="ECO:0000313" key="10">
    <source>
        <dbReference type="Proteomes" id="UP001345963"/>
    </source>
</evidence>
<dbReference type="InterPro" id="IPR037723">
    <property type="entry name" value="C2D_Ferlin"/>
</dbReference>
<feature type="domain" description="C2" evidence="8">
    <location>
        <begin position="492"/>
        <end position="617"/>
    </location>
</feature>
<dbReference type="InterPro" id="IPR037725">
    <property type="entry name" value="C2F_Ferlin"/>
</dbReference>
<dbReference type="InterPro" id="IPR000008">
    <property type="entry name" value="C2_dom"/>
</dbReference>
<keyword evidence="3" id="KW-0677">Repeat</keyword>
<dbReference type="InterPro" id="IPR032362">
    <property type="entry name" value="Ferlin_C"/>
</dbReference>
<dbReference type="Proteomes" id="UP001345963">
    <property type="component" value="Unassembled WGS sequence"/>
</dbReference>
<dbReference type="Pfam" id="PF00168">
    <property type="entry name" value="C2"/>
    <property type="match status" value="4"/>
</dbReference>
<dbReference type="Gene3D" id="2.60.40.150">
    <property type="entry name" value="C2 domain"/>
    <property type="match status" value="4"/>
</dbReference>
<feature type="domain" description="C2" evidence="8">
    <location>
        <begin position="1"/>
        <end position="129"/>
    </location>
</feature>
<reference evidence="9 10" key="1">
    <citation type="submission" date="2021-07" db="EMBL/GenBank/DDBJ databases">
        <authorList>
            <person name="Palmer J.M."/>
        </authorList>
    </citation>
    <scope>NUCLEOTIDE SEQUENCE [LARGE SCALE GENOMIC DNA]</scope>
    <source>
        <strain evidence="9 10">AT_MEX2019</strain>
        <tissue evidence="9">Muscle</tissue>
    </source>
</reference>
<dbReference type="PROSITE" id="PS50004">
    <property type="entry name" value="C2"/>
    <property type="match status" value="5"/>
</dbReference>
<feature type="domain" description="C2" evidence="8">
    <location>
        <begin position="1069"/>
        <end position="1187"/>
    </location>
</feature>
<dbReference type="CDD" id="cd04037">
    <property type="entry name" value="C2E_Ferlin"/>
    <property type="match status" value="1"/>
</dbReference>
<dbReference type="PANTHER" id="PTHR12546">
    <property type="entry name" value="FER-1-LIKE"/>
    <property type="match status" value="1"/>
</dbReference>
<dbReference type="EMBL" id="JAHUTI010039922">
    <property type="protein sequence ID" value="MED6244831.1"/>
    <property type="molecule type" value="Genomic_DNA"/>
</dbReference>
<feature type="non-terminal residue" evidence="9">
    <location>
        <position position="1"/>
    </location>
</feature>
<feature type="domain" description="C2" evidence="8">
    <location>
        <begin position="688"/>
        <end position="814"/>
    </location>
</feature>
<dbReference type="InterPro" id="IPR055072">
    <property type="entry name" value="Ferlin_DSRM"/>
</dbReference>
<dbReference type="CDD" id="cd04018">
    <property type="entry name" value="C2C_Ferlin"/>
    <property type="match status" value="1"/>
</dbReference>
<evidence type="ECO:0000256" key="5">
    <source>
        <dbReference type="ARBA" id="ARBA00023136"/>
    </source>
</evidence>
<dbReference type="SUPFAM" id="SSF49562">
    <property type="entry name" value="C2 domain (Calcium/lipid-binding domain, CaLB)"/>
    <property type="match status" value="5"/>
</dbReference>
<sequence length="1591" mass="182185">NLLLPEGIPAERQWARFYIKIHRAEGLPKMNTSIMANVKKAFIGENRDLVDPYVQVQFSGQKGKTSVQKSSYEPIWNEQVIFTEQFPPLCKRIKVQIRDSDKVNDVAIGTHFIDLRKISNDGDKGFLPTLGPAWVNMYGSTRQYTLMDEHQDLNDGLGEGVSFRARLLISVAVEILDTTSPEIMCSTEVQVEPVSNISEKKKKEGENEEEENELIQNSSEDEDEEDGDLTSVSSTPPMKPFTTDRNYFHLPYFEKKPCVYIKSWWQDQRRRLYNSNMMDKIADKLEEGLNDVQEIIKTEKAFPERRLRGVLEELSVGCSRYVTLANKDVNLAGRTKLDRERVKSSMREMDSMGQQAKQIRTQVKKNTVKDKLRLAQNFLQRLRFLADEPQHSIPDVFIWMMSNNKRIAYARIPSKDILYSMVDEETGKDCGKVKAVFLKLPGKKGFGPNGWTVQAKLELYLWLGLNKNRKDFLNGLPNGFEEIKAPKTGPGLPSVPPVTLIYNMKQVFQLRAHMYQARSLFAADSSGLSDPFARVFFSAQSQVTEVLNETLCPTWDQLLVFDDVELFGEASELRDDPPIIVVEFYDQDTVGKAEFIGRTFAKPTIKMCDEPYGPPRFPPQLEYYQIYRGNSTAGELLAAFELLQIPFDTEEIRRALIAVHDFAVPQIKIGQGGRADLPPLEGPTDSERGPILPVPLGIRPVLSRYRIEVLFWGLRDLKRINLAQVDRPRVDIECAGRGVQSALIQNYKKNPNFSTLVKWFEVDLPENELLHPPLNIRVVDCRAFGRYILVGSHAVSTLRRFIYSPPDKSCNNWASAAKLMNGYMVLTNGCSHARSSPSYSSRTFSRPAGDIAVNLEAESPIRKMDTVVKLDAMSDAVVKVDMSEEESDKEKKKNKKKKKKGGVEEEEETDERVLDWWSKYFASIETLKENLRAQEAAQAEAEEREDLEMVAEATDIRPEDLHLKGSKMKERFKEKKSFKDKKKSHAADGLEKRPLKARVDELMVYNKELEYEYGNFEDWLHTFNLYRGKAGDDDEHALDDDRIVGRFKGSLCMYKVPLSQEITREAGYDPNMGMFQSIPHNDPIRVLVRVFVVRATDLHPADINGKADPYVVIKLGKSEIKDKENYISKQLNPVFGKSFDIEATFPMESMLTVSVYDWDLVGTDDLIGETKIDLENRFYSKYRATCGIASNYSLHGYNIWRDPMKPSQILAKLCKEGKIDGPHYGPGGKVKVANRIFTGPTEIEDENGLKKHTEEHLALIVLNHWEEIPRVGCKLVPEHVETRPLLNLDKPGIEQGRIEMWVDMFPMDMPAPGPAIDISPRKPKRYELRVIIWNTDEVILEDDDYFTGEKSSDIFVRGWLKGQQEDKQDTDVHYHSLTGEGNFNWRFVFPFDYLMAEEKIVISKKESMFSWDETEYKIPPRLTLQVWDADHFSADDFLGAIELDLNRFPRGAKTAKQCTLNMIRNEQELPTISIFKQKRVKGWWPFVARDENDEMELTGKVEAELHLVTAEEAEKCPVGLGRNEPDPLEKPNRPDTSLMWFLGPLKSLRYFIWHNYRWLILKALGLILLLLMLGLFLYSIPGYLVKKILGA</sequence>
<evidence type="ECO:0000256" key="3">
    <source>
        <dbReference type="ARBA" id="ARBA00022737"/>
    </source>
</evidence>
<dbReference type="CDD" id="cd08374">
    <property type="entry name" value="C2F_Ferlin"/>
    <property type="match status" value="1"/>
</dbReference>
<feature type="compositionally biased region" description="Acidic residues" evidence="6">
    <location>
        <begin position="206"/>
        <end position="228"/>
    </location>
</feature>
<evidence type="ECO:0000256" key="6">
    <source>
        <dbReference type="SAM" id="MobiDB-lite"/>
    </source>
</evidence>
<dbReference type="InterPro" id="IPR012561">
    <property type="entry name" value="Ferlin_B-domain"/>
</dbReference>
<dbReference type="SMART" id="SM01201">
    <property type="entry name" value="FerB"/>
    <property type="match status" value="1"/>
</dbReference>
<dbReference type="Pfam" id="PF22901">
    <property type="entry name" value="dsrm_Ferlin"/>
    <property type="match status" value="1"/>
</dbReference>
<dbReference type="Pfam" id="PF08150">
    <property type="entry name" value="FerB"/>
    <property type="match status" value="1"/>
</dbReference>
<evidence type="ECO:0000313" key="9">
    <source>
        <dbReference type="EMBL" id="MED6244831.1"/>
    </source>
</evidence>
<name>A0ABU7B4A2_9TELE</name>
<comment type="subcellular location">
    <subcellularLocation>
        <location evidence="1">Membrane</location>
        <topology evidence="1">Single-pass membrane protein</topology>
    </subcellularLocation>
</comment>
<keyword evidence="10" id="KW-1185">Reference proteome</keyword>
<keyword evidence="5 7" id="KW-0472">Membrane</keyword>
<dbReference type="PRINTS" id="PR00360">
    <property type="entry name" value="C2DOMAIN"/>
</dbReference>
<dbReference type="InterPro" id="IPR037724">
    <property type="entry name" value="C2E_Ferlin"/>
</dbReference>
<keyword evidence="2 7" id="KW-0812">Transmembrane</keyword>
<dbReference type="InterPro" id="IPR035892">
    <property type="entry name" value="C2_domain_sf"/>
</dbReference>
<evidence type="ECO:0000256" key="7">
    <source>
        <dbReference type="SAM" id="Phobius"/>
    </source>
</evidence>
<gene>
    <name evidence="9" type="ORF">ATANTOWER_025300</name>
</gene>
<organism evidence="9 10">
    <name type="scientific">Ataeniobius toweri</name>
    <dbReference type="NCBI Taxonomy" id="208326"/>
    <lineage>
        <taxon>Eukaryota</taxon>
        <taxon>Metazoa</taxon>
        <taxon>Chordata</taxon>
        <taxon>Craniata</taxon>
        <taxon>Vertebrata</taxon>
        <taxon>Euteleostomi</taxon>
        <taxon>Actinopterygii</taxon>
        <taxon>Neopterygii</taxon>
        <taxon>Teleostei</taxon>
        <taxon>Neoteleostei</taxon>
        <taxon>Acanthomorphata</taxon>
        <taxon>Ovalentaria</taxon>
        <taxon>Atherinomorphae</taxon>
        <taxon>Cyprinodontiformes</taxon>
        <taxon>Goodeidae</taxon>
        <taxon>Ataeniobius</taxon>
    </lineage>
</organism>